<dbReference type="EMBL" id="QEXO01000003">
    <property type="protein sequence ID" value="PWE13628.1"/>
    <property type="molecule type" value="Genomic_DNA"/>
</dbReference>
<dbReference type="Pfam" id="PF25954">
    <property type="entry name" value="Beta-barrel_RND_2"/>
    <property type="match status" value="1"/>
</dbReference>
<dbReference type="Gene3D" id="1.10.287.470">
    <property type="entry name" value="Helix hairpin bin"/>
    <property type="match status" value="1"/>
</dbReference>
<dbReference type="InterPro" id="IPR058624">
    <property type="entry name" value="MdtA-like_HH"/>
</dbReference>
<dbReference type="SUPFAM" id="SSF111369">
    <property type="entry name" value="HlyD-like secretion proteins"/>
    <property type="match status" value="1"/>
</dbReference>
<evidence type="ECO:0000313" key="8">
    <source>
        <dbReference type="Proteomes" id="UP000245216"/>
    </source>
</evidence>
<dbReference type="InterPro" id="IPR058637">
    <property type="entry name" value="YknX-like_C"/>
</dbReference>
<evidence type="ECO:0000259" key="3">
    <source>
        <dbReference type="Pfam" id="PF25876"/>
    </source>
</evidence>
<keyword evidence="2" id="KW-0732">Signal</keyword>
<feature type="domain" description="CusB-like beta-barrel" evidence="5">
    <location>
        <begin position="190"/>
        <end position="262"/>
    </location>
</feature>
<dbReference type="AlphaFoldDB" id="A0A2U2BHY6"/>
<dbReference type="Proteomes" id="UP000245216">
    <property type="component" value="Unassembled WGS sequence"/>
</dbReference>
<dbReference type="Pfam" id="PF25989">
    <property type="entry name" value="YknX_C"/>
    <property type="match status" value="1"/>
</dbReference>
<reference evidence="7 8" key="2">
    <citation type="submission" date="2018-05" db="EMBL/GenBank/DDBJ databases">
        <authorList>
            <person name="Lanie J.A."/>
            <person name="Ng W.-L."/>
            <person name="Kazmierczak K.M."/>
            <person name="Andrzejewski T.M."/>
            <person name="Davidsen T.M."/>
            <person name="Wayne K.J."/>
            <person name="Tettelin H."/>
            <person name="Glass J.I."/>
            <person name="Rusch D."/>
            <person name="Podicherti R."/>
            <person name="Tsui H.-C.T."/>
            <person name="Winkler M.E."/>
        </authorList>
    </citation>
    <scope>NUCLEOTIDE SEQUENCE [LARGE SCALE GENOMIC DNA]</scope>
    <source>
        <strain evidence="7 8">YBY</strain>
    </source>
</reference>
<accession>A0A2U2BHY6</accession>
<dbReference type="PANTHER" id="PTHR30469:SF15">
    <property type="entry name" value="HLYD FAMILY OF SECRETION PROTEINS"/>
    <property type="match status" value="1"/>
</dbReference>
<dbReference type="InterPro" id="IPR058792">
    <property type="entry name" value="Beta-barrel_RND_2"/>
</dbReference>
<protein>
    <submittedName>
        <fullName evidence="7">Efflux transporter periplasmic adaptor subunit</fullName>
    </submittedName>
</protein>
<feature type="chain" id="PRO_5015464946" evidence="2">
    <location>
        <begin position="26"/>
        <end position="348"/>
    </location>
</feature>
<sequence>MISTLRPMIFSLFLVLFASSTPSLAQSDATRVEVLPVRQTELIRDVAAVGTLVARESVVLRPEISGRISAISFEEGQPIKKGQVLIQLDPAMAQAQLNQAQANLNLANSQHKRSSELSRQGFISQQAKDESGSRLAVQQAEVQLARVHLDKTRIRAPFDGVTGLRNVSVGDYVGPGTDLVQLEAVSTLNVDFRIPEQYLADVKAGMPVELRFDAFLGEVRHGSVLAVSPAVDTAGRSILLRAQVPNDDGALRPGLFSRVRLELSRYQALMVPETALAPSGQDQYIYIVKDGRAERRQVQIGVREQGWVQVTGDLKAGDNVLVAGLQKVRDGVPVDIQEVIDVQTQPQQ</sequence>
<dbReference type="Gene3D" id="2.40.30.170">
    <property type="match status" value="1"/>
</dbReference>
<dbReference type="PANTHER" id="PTHR30469">
    <property type="entry name" value="MULTIDRUG RESISTANCE PROTEIN MDTA"/>
    <property type="match status" value="1"/>
</dbReference>
<evidence type="ECO:0000259" key="4">
    <source>
        <dbReference type="Pfam" id="PF25917"/>
    </source>
</evidence>
<dbReference type="InterPro" id="IPR006143">
    <property type="entry name" value="RND_pump_MFP"/>
</dbReference>
<reference evidence="7 8" key="1">
    <citation type="submission" date="2018-05" db="EMBL/GenBank/DDBJ databases">
        <title>Genome Sequence of an Efficient Indole-Degrading Bacterium, Alcaligenes sp.YBY.</title>
        <authorList>
            <person name="Yang B."/>
        </authorList>
    </citation>
    <scope>NUCLEOTIDE SEQUENCE [LARGE SCALE GENOMIC DNA]</scope>
    <source>
        <strain evidence="7 8">YBY</strain>
    </source>
</reference>
<dbReference type="GO" id="GO:0015562">
    <property type="term" value="F:efflux transmembrane transporter activity"/>
    <property type="evidence" value="ECO:0007669"/>
    <property type="project" value="TreeGrafter"/>
</dbReference>
<comment type="similarity">
    <text evidence="1">Belongs to the membrane fusion protein (MFP) (TC 8.A.1) family.</text>
</comment>
<feature type="domain" description="Multidrug resistance protein MdtA-like barrel-sandwich hybrid" evidence="4">
    <location>
        <begin position="57"/>
        <end position="177"/>
    </location>
</feature>
<dbReference type="STRING" id="511.UZ73_14490"/>
<organism evidence="7 8">
    <name type="scientific">Alcaligenes faecalis</name>
    <dbReference type="NCBI Taxonomy" id="511"/>
    <lineage>
        <taxon>Bacteria</taxon>
        <taxon>Pseudomonadati</taxon>
        <taxon>Pseudomonadota</taxon>
        <taxon>Betaproteobacteria</taxon>
        <taxon>Burkholderiales</taxon>
        <taxon>Alcaligenaceae</taxon>
        <taxon>Alcaligenes</taxon>
    </lineage>
</organism>
<gene>
    <name evidence="7" type="ORF">DF183_10625</name>
</gene>
<dbReference type="Pfam" id="PF25876">
    <property type="entry name" value="HH_MFP_RND"/>
    <property type="match status" value="1"/>
</dbReference>
<evidence type="ECO:0000256" key="2">
    <source>
        <dbReference type="SAM" id="SignalP"/>
    </source>
</evidence>
<dbReference type="FunFam" id="2.40.30.170:FF:000010">
    <property type="entry name" value="Efflux RND transporter periplasmic adaptor subunit"/>
    <property type="match status" value="1"/>
</dbReference>
<dbReference type="InterPro" id="IPR058625">
    <property type="entry name" value="MdtA-like_BSH"/>
</dbReference>
<feature type="domain" description="Multidrug resistance protein MdtA-like alpha-helical hairpin" evidence="3">
    <location>
        <begin position="91"/>
        <end position="152"/>
    </location>
</feature>
<feature type="domain" description="YknX-like C-terminal permuted SH3-like" evidence="6">
    <location>
        <begin position="268"/>
        <end position="335"/>
    </location>
</feature>
<dbReference type="NCBIfam" id="TIGR01730">
    <property type="entry name" value="RND_mfp"/>
    <property type="match status" value="1"/>
</dbReference>
<comment type="caution">
    <text evidence="7">The sequence shown here is derived from an EMBL/GenBank/DDBJ whole genome shotgun (WGS) entry which is preliminary data.</text>
</comment>
<dbReference type="Gene3D" id="2.40.420.20">
    <property type="match status" value="1"/>
</dbReference>
<dbReference type="RefSeq" id="WP_109089086.1">
    <property type="nucleotide sequence ID" value="NZ_QEXO01000003.1"/>
</dbReference>
<evidence type="ECO:0000256" key="1">
    <source>
        <dbReference type="ARBA" id="ARBA00009477"/>
    </source>
</evidence>
<name>A0A2U2BHY6_ALCFA</name>
<evidence type="ECO:0000259" key="6">
    <source>
        <dbReference type="Pfam" id="PF25989"/>
    </source>
</evidence>
<dbReference type="Gene3D" id="2.40.50.100">
    <property type="match status" value="1"/>
</dbReference>
<proteinExistence type="inferred from homology"/>
<feature type="signal peptide" evidence="2">
    <location>
        <begin position="1"/>
        <end position="25"/>
    </location>
</feature>
<dbReference type="Pfam" id="PF25917">
    <property type="entry name" value="BSH_RND"/>
    <property type="match status" value="1"/>
</dbReference>
<evidence type="ECO:0000259" key="5">
    <source>
        <dbReference type="Pfam" id="PF25954"/>
    </source>
</evidence>
<dbReference type="GO" id="GO:1990281">
    <property type="term" value="C:efflux pump complex"/>
    <property type="evidence" value="ECO:0007669"/>
    <property type="project" value="TreeGrafter"/>
</dbReference>
<evidence type="ECO:0000313" key="7">
    <source>
        <dbReference type="EMBL" id="PWE13628.1"/>
    </source>
</evidence>